<accession>A0A2A6C990</accession>
<dbReference type="InterPro" id="IPR012877">
    <property type="entry name" value="Dhs-27"/>
</dbReference>
<evidence type="ECO:0000313" key="2">
    <source>
        <dbReference type="Proteomes" id="UP000005239"/>
    </source>
</evidence>
<proteinExistence type="predicted"/>
<protein>
    <submittedName>
        <fullName evidence="1">Phosphotransferase</fullName>
    </submittedName>
</protein>
<dbReference type="InterPro" id="IPR015897">
    <property type="entry name" value="CHK_kinase-like"/>
</dbReference>
<dbReference type="PRINTS" id="PR01345">
    <property type="entry name" value="CERVTRCPTASE"/>
</dbReference>
<reference evidence="2" key="1">
    <citation type="journal article" date="2008" name="Nat. Genet.">
        <title>The Pristionchus pacificus genome provides a unique perspective on nematode lifestyle and parasitism.</title>
        <authorList>
            <person name="Dieterich C."/>
            <person name="Clifton S.W."/>
            <person name="Schuster L.N."/>
            <person name="Chinwalla A."/>
            <person name="Delehaunty K."/>
            <person name="Dinkelacker I."/>
            <person name="Fulton L."/>
            <person name="Fulton R."/>
            <person name="Godfrey J."/>
            <person name="Minx P."/>
            <person name="Mitreva M."/>
            <person name="Roeseler W."/>
            <person name="Tian H."/>
            <person name="Witte H."/>
            <person name="Yang S.P."/>
            <person name="Wilson R.K."/>
            <person name="Sommer R.J."/>
        </authorList>
    </citation>
    <scope>NUCLEOTIDE SEQUENCE [LARGE SCALE GENOMIC DNA]</scope>
    <source>
        <strain evidence="2">PS312</strain>
    </source>
</reference>
<dbReference type="Pfam" id="PF07914">
    <property type="entry name" value="DUF1679"/>
    <property type="match status" value="1"/>
</dbReference>
<dbReference type="AlphaFoldDB" id="A0A2A6C990"/>
<dbReference type="EnsemblMetazoa" id="PPA08322.1">
    <property type="protein sequence ID" value="PPA08322.1"/>
    <property type="gene ID" value="WBGene00097876"/>
</dbReference>
<dbReference type="InterPro" id="IPR011009">
    <property type="entry name" value="Kinase-like_dom_sf"/>
</dbReference>
<dbReference type="InterPro" id="IPR052961">
    <property type="entry name" value="Oxido-Kinase-like_Enzymes"/>
</dbReference>
<evidence type="ECO:0000313" key="1">
    <source>
        <dbReference type="EnsemblMetazoa" id="PPA08322.1"/>
    </source>
</evidence>
<dbReference type="SMART" id="SM00587">
    <property type="entry name" value="CHK"/>
    <property type="match status" value="1"/>
</dbReference>
<dbReference type="Proteomes" id="UP000005239">
    <property type="component" value="Unassembled WGS sequence"/>
</dbReference>
<keyword evidence="2" id="KW-1185">Reference proteome</keyword>
<dbReference type="SUPFAM" id="SSF56112">
    <property type="entry name" value="Protein kinase-like (PK-like)"/>
    <property type="match status" value="1"/>
</dbReference>
<organism evidence="1 2">
    <name type="scientific">Pristionchus pacificus</name>
    <name type="common">Parasitic nematode worm</name>
    <dbReference type="NCBI Taxonomy" id="54126"/>
    <lineage>
        <taxon>Eukaryota</taxon>
        <taxon>Metazoa</taxon>
        <taxon>Ecdysozoa</taxon>
        <taxon>Nematoda</taxon>
        <taxon>Chromadorea</taxon>
        <taxon>Rhabditida</taxon>
        <taxon>Rhabditina</taxon>
        <taxon>Diplogasteromorpha</taxon>
        <taxon>Diplogasteroidea</taxon>
        <taxon>Neodiplogasteridae</taxon>
        <taxon>Pristionchus</taxon>
    </lineage>
</organism>
<dbReference type="OrthoDB" id="5915577at2759"/>
<dbReference type="PANTHER" id="PTHR23020:SF8">
    <property type="entry name" value="CHK KINASE-LIKE DOMAIN-CONTAINING PROTEIN"/>
    <property type="match status" value="1"/>
</dbReference>
<sequence length="966" mass="108145">MNIRTLSDGILGTHVTWEEFERNLTRGKNILDLVLCDSPIIRSVKPDIPLSDHVGITVTVSFETAVKLPPTAPTRNFSLANWDIINAQIACHDWTRALSNKTATEAYCYFSNFLNSLLDDFVPLKPSKSSSGFPKFLSILHDRLQRLHSIAPNSDSTHSLRARFNKALKTFEIMRENNAINSGNANLFFQYCKTRFKPSTSSLPGIVDCSGAVLLTDQDKATAFSKFFSKVQTPLMISPLPRSLPSNSSFDIPYISIEQILSAISQLVPKVNGSPDRIPNLVYTKCKLTIAHHIDQITRKARSMCNLMLRSFLTTSSDVLLKAYKIYIRPLLESSTVIWNPTAIVLVNKLESVQREFTRRLFWRSHLSQSSYPQRLEHFKLETLEYRRALNDMYFLFDSAHGFVHVDTSNIYSIAPLSRTLRSSHRLRLTIPFLMPSSLSSLPCPGYLTVIIYDEPLHLSSLSPKLNCKHGLPQNPTPKSSPEPEYHLFGRGSFICCDGGVQFGADQVPEQWQKIRDAGWFAGEDSGLILQFGRGSFICCDGGVQFGADQVPEQWQKIRDAGWFAGEDSGLILQFGRGSFICCDGGVQFGADQVPEQWQKVCSEAAVRRQLLAQLRDTKKNLAELMGGAEIICPGARGLGQTLQQLQTLTMRLMHNTECDSYDVLAMLGDLPAIPKRYYGKAFGDQNVLSGQLCMEYVGGAREMHFYEAATLEQMKQIARALGQLQAASIKSGVTSDSIRTKDVFAEYNKNNPKKKYLRTLGPLKKLEPSLTEQVEKVETLLDVYYGSTLPSTIHTQLGLPAVLVHGDVRTENVLVDKHTGDLRAIIDWQCAHFGVGVEDLLRASFFSQTAEDRRASASTLIEEMYNAFVNNLGNMPAPYTLQQCNDIYSLLFPHCALYFAIHGLSVVMPVHKPKPGDDEEKRRKYAVIVNKARGVLEDIVAYDEKNKTSKVAVVWNWTAPNKSHL</sequence>
<dbReference type="Gene3D" id="3.90.1200.10">
    <property type="match status" value="1"/>
</dbReference>
<accession>A0A8R1YBZ7</accession>
<gene>
    <name evidence="1" type="primary">WBGene00097876</name>
</gene>
<reference evidence="1" key="2">
    <citation type="submission" date="2022-06" db="UniProtKB">
        <authorList>
            <consortium name="EnsemblMetazoa"/>
        </authorList>
    </citation>
    <scope>IDENTIFICATION</scope>
    <source>
        <strain evidence="1">PS312</strain>
    </source>
</reference>
<dbReference type="PANTHER" id="PTHR23020">
    <property type="entry name" value="UNCHARACTERIZED NUCLEAR HORMONE RECEPTOR-RELATED"/>
    <property type="match status" value="1"/>
</dbReference>
<name>A0A2A6C990_PRIPA</name>